<keyword evidence="2" id="KW-0378">Hydrolase</keyword>
<comment type="caution">
    <text evidence="2">The sequence shown here is derived from an EMBL/GenBank/DDBJ whole genome shotgun (WGS) entry which is preliminary data.</text>
</comment>
<dbReference type="OrthoDB" id="975949at2"/>
<dbReference type="InterPro" id="IPR029058">
    <property type="entry name" value="AB_hydrolase_fold"/>
</dbReference>
<dbReference type="AlphaFoldDB" id="A0A5C8K9W0"/>
<dbReference type="Gene3D" id="3.40.50.1820">
    <property type="entry name" value="alpha/beta hydrolase"/>
    <property type="match status" value="1"/>
</dbReference>
<keyword evidence="3" id="KW-1185">Reference proteome</keyword>
<name>A0A5C8K9W0_9BACT</name>
<dbReference type="InterPro" id="IPR000073">
    <property type="entry name" value="AB_hydrolase_1"/>
</dbReference>
<dbReference type="Pfam" id="PF00561">
    <property type="entry name" value="Abhydrolase_1"/>
    <property type="match status" value="1"/>
</dbReference>
<dbReference type="RefSeq" id="WP_147920357.1">
    <property type="nucleotide sequence ID" value="NZ_VRTY01000008.1"/>
</dbReference>
<evidence type="ECO:0000313" key="2">
    <source>
        <dbReference type="EMBL" id="TXK51582.1"/>
    </source>
</evidence>
<dbReference type="EMBL" id="VRTY01000008">
    <property type="protein sequence ID" value="TXK51582.1"/>
    <property type="molecule type" value="Genomic_DNA"/>
</dbReference>
<organism evidence="2 3">
    <name type="scientific">Pontibacter qinzhouensis</name>
    <dbReference type="NCBI Taxonomy" id="2603253"/>
    <lineage>
        <taxon>Bacteria</taxon>
        <taxon>Pseudomonadati</taxon>
        <taxon>Bacteroidota</taxon>
        <taxon>Cytophagia</taxon>
        <taxon>Cytophagales</taxon>
        <taxon>Hymenobacteraceae</taxon>
        <taxon>Pontibacter</taxon>
    </lineage>
</organism>
<reference evidence="2 3" key="1">
    <citation type="submission" date="2019-08" db="EMBL/GenBank/DDBJ databases">
        <authorList>
            <person name="Shi S."/>
        </authorList>
    </citation>
    <scope>NUCLEOTIDE SEQUENCE [LARGE SCALE GENOMIC DNA]</scope>
    <source>
        <strain evidence="2 3">GY10130</strain>
    </source>
</reference>
<dbReference type="InterPro" id="IPR050471">
    <property type="entry name" value="AB_hydrolase"/>
</dbReference>
<sequence length="271" mass="31763">MPFLEHQHSRLHYRVLGRGSKAMLAFHGYGQTSAYFLPMEQALGEEYTIFAFDLFFHGKSSLRKSNSPLTKEHLHELVGRLLEQEGINRFSLMGYSMGGKFALALVEQMSEKLNELHLIAPDGIQTSFWYNMATYPGWMQQLFKRTVLKPAPFFRFLKVMHRLKLVSKGLLRFARHQMDTRQRRLRVYRSWIGFKYLRFDNKAIIEKLNQQQVPVTVYLGQFDKVIAPKRFEAFVQALDKGKLKVLQTGHTHLLQEVAKLLRQQRTNTSQR</sequence>
<proteinExistence type="predicted"/>
<gene>
    <name evidence="2" type="ORF">FVR03_03370</name>
</gene>
<dbReference type="Proteomes" id="UP000321926">
    <property type="component" value="Unassembled WGS sequence"/>
</dbReference>
<protein>
    <submittedName>
        <fullName evidence="2">Alpha/beta hydrolase</fullName>
    </submittedName>
</protein>
<dbReference type="GO" id="GO:0016787">
    <property type="term" value="F:hydrolase activity"/>
    <property type="evidence" value="ECO:0007669"/>
    <property type="project" value="UniProtKB-KW"/>
</dbReference>
<dbReference type="PANTHER" id="PTHR43433:SF10">
    <property type="entry name" value="AB HYDROLASE-1 DOMAIN-CONTAINING PROTEIN"/>
    <property type="match status" value="1"/>
</dbReference>
<accession>A0A5C8K9W0</accession>
<feature type="domain" description="AB hydrolase-1" evidence="1">
    <location>
        <begin position="22"/>
        <end position="251"/>
    </location>
</feature>
<dbReference type="SUPFAM" id="SSF53474">
    <property type="entry name" value="alpha/beta-Hydrolases"/>
    <property type="match status" value="1"/>
</dbReference>
<evidence type="ECO:0000313" key="3">
    <source>
        <dbReference type="Proteomes" id="UP000321926"/>
    </source>
</evidence>
<dbReference type="PANTHER" id="PTHR43433">
    <property type="entry name" value="HYDROLASE, ALPHA/BETA FOLD FAMILY PROTEIN"/>
    <property type="match status" value="1"/>
</dbReference>
<evidence type="ECO:0000259" key="1">
    <source>
        <dbReference type="Pfam" id="PF00561"/>
    </source>
</evidence>